<feature type="region of interest" description="Disordered" evidence="1">
    <location>
        <begin position="44"/>
        <end position="74"/>
    </location>
</feature>
<evidence type="ECO:0000313" key="3">
    <source>
        <dbReference type="Proteomes" id="UP000247498"/>
    </source>
</evidence>
<dbReference type="Proteomes" id="UP000247498">
    <property type="component" value="Unassembled WGS sequence"/>
</dbReference>
<dbReference type="InterPro" id="IPR011990">
    <property type="entry name" value="TPR-like_helical_dom_sf"/>
</dbReference>
<dbReference type="PANTHER" id="PTHR36792:SF5">
    <property type="entry name" value="SEL1 REPEAT PROTEIN"/>
    <property type="match status" value="1"/>
</dbReference>
<keyword evidence="3" id="KW-1185">Reference proteome</keyword>
<dbReference type="STRING" id="307507.A0A2V0PE51"/>
<feature type="compositionally biased region" description="Low complexity" evidence="1">
    <location>
        <begin position="44"/>
        <end position="73"/>
    </location>
</feature>
<reference evidence="2 3" key="1">
    <citation type="journal article" date="2018" name="Sci. Rep.">
        <title>Raphidocelis subcapitata (=Pseudokirchneriella subcapitata) provides an insight into genome evolution and environmental adaptations in the Sphaeropleales.</title>
        <authorList>
            <person name="Suzuki S."/>
            <person name="Yamaguchi H."/>
            <person name="Nakajima N."/>
            <person name="Kawachi M."/>
        </authorList>
    </citation>
    <scope>NUCLEOTIDE SEQUENCE [LARGE SCALE GENOMIC DNA]</scope>
    <source>
        <strain evidence="2 3">NIES-35</strain>
    </source>
</reference>
<sequence>MPTTRSAAAAAAAAASLACPAPRAPLRRGFASTVAAAAAAAAAAAEPGSGVRAGVGSTSSSGANSSGSSGAAPAPVPLKYVVQAATRRWFEETLAEARNGDVKQQALVAQMLQQGYGTDRDPAAAARWADKARRRGYRMNGVYCEL</sequence>
<accession>A0A2V0PE51</accession>
<dbReference type="PROSITE" id="PS51257">
    <property type="entry name" value="PROKAR_LIPOPROTEIN"/>
    <property type="match status" value="1"/>
</dbReference>
<dbReference type="PROSITE" id="PS51318">
    <property type="entry name" value="TAT"/>
    <property type="match status" value="1"/>
</dbReference>
<dbReference type="InParanoid" id="A0A2V0PE51"/>
<dbReference type="Gene3D" id="1.25.40.10">
    <property type="entry name" value="Tetratricopeptide repeat domain"/>
    <property type="match status" value="1"/>
</dbReference>
<dbReference type="AlphaFoldDB" id="A0A2V0PE51"/>
<evidence type="ECO:0000256" key="1">
    <source>
        <dbReference type="SAM" id="MobiDB-lite"/>
    </source>
</evidence>
<proteinExistence type="predicted"/>
<evidence type="ECO:0000313" key="2">
    <source>
        <dbReference type="EMBL" id="GBF98124.1"/>
    </source>
</evidence>
<protein>
    <submittedName>
        <fullName evidence="2">Uncharacterized protein</fullName>
    </submittedName>
</protein>
<dbReference type="OrthoDB" id="2384430at2759"/>
<organism evidence="2 3">
    <name type="scientific">Raphidocelis subcapitata</name>
    <dbReference type="NCBI Taxonomy" id="307507"/>
    <lineage>
        <taxon>Eukaryota</taxon>
        <taxon>Viridiplantae</taxon>
        <taxon>Chlorophyta</taxon>
        <taxon>core chlorophytes</taxon>
        <taxon>Chlorophyceae</taxon>
        <taxon>CS clade</taxon>
        <taxon>Sphaeropleales</taxon>
        <taxon>Selenastraceae</taxon>
        <taxon>Raphidocelis</taxon>
    </lineage>
</organism>
<dbReference type="InterPro" id="IPR006311">
    <property type="entry name" value="TAT_signal"/>
</dbReference>
<comment type="caution">
    <text evidence="2">The sequence shown here is derived from an EMBL/GenBank/DDBJ whole genome shotgun (WGS) entry which is preliminary data.</text>
</comment>
<dbReference type="PANTHER" id="PTHR36792">
    <property type="entry name" value="EXPRESSED PROTEIN"/>
    <property type="match status" value="1"/>
</dbReference>
<dbReference type="EMBL" id="BDRX01000116">
    <property type="protein sequence ID" value="GBF98124.1"/>
    <property type="molecule type" value="Genomic_DNA"/>
</dbReference>
<gene>
    <name evidence="2" type="ORF">Rsub_10871</name>
</gene>
<name>A0A2V0PE51_9CHLO</name>